<reference evidence="3 4" key="1">
    <citation type="submission" date="2024-10" db="EMBL/GenBank/DDBJ databases">
        <title>Updated reference genomes for cyclostephanoid diatoms.</title>
        <authorList>
            <person name="Roberts W.R."/>
            <person name="Alverson A.J."/>
        </authorList>
    </citation>
    <scope>NUCLEOTIDE SEQUENCE [LARGE SCALE GENOMIC DNA]</scope>
    <source>
        <strain evidence="3 4">AJA276-08</strain>
    </source>
</reference>
<protein>
    <submittedName>
        <fullName evidence="3">Uncharacterized protein</fullName>
    </submittedName>
</protein>
<feature type="region of interest" description="Disordered" evidence="1">
    <location>
        <begin position="1"/>
        <end position="24"/>
    </location>
</feature>
<name>A0ABD3P1I4_9STRA</name>
<feature type="region of interest" description="Disordered" evidence="1">
    <location>
        <begin position="82"/>
        <end position="115"/>
    </location>
</feature>
<feature type="transmembrane region" description="Helical" evidence="2">
    <location>
        <begin position="47"/>
        <end position="66"/>
    </location>
</feature>
<dbReference type="InterPro" id="IPR017946">
    <property type="entry name" value="PLC-like_Pdiesterase_TIM-brl"/>
</dbReference>
<dbReference type="Pfam" id="PF26146">
    <property type="entry name" value="PI-PLC_X"/>
    <property type="match status" value="1"/>
</dbReference>
<feature type="compositionally biased region" description="Polar residues" evidence="1">
    <location>
        <begin position="10"/>
        <end position="24"/>
    </location>
</feature>
<evidence type="ECO:0000313" key="4">
    <source>
        <dbReference type="Proteomes" id="UP001530315"/>
    </source>
</evidence>
<keyword evidence="2" id="KW-1133">Transmembrane helix</keyword>
<dbReference type="AlphaFoldDB" id="A0ABD3P1I4"/>
<keyword evidence="2" id="KW-0472">Membrane</keyword>
<organism evidence="3 4">
    <name type="scientific">Stephanodiscus triporus</name>
    <dbReference type="NCBI Taxonomy" id="2934178"/>
    <lineage>
        <taxon>Eukaryota</taxon>
        <taxon>Sar</taxon>
        <taxon>Stramenopiles</taxon>
        <taxon>Ochrophyta</taxon>
        <taxon>Bacillariophyta</taxon>
        <taxon>Coscinodiscophyceae</taxon>
        <taxon>Thalassiosirophycidae</taxon>
        <taxon>Stephanodiscales</taxon>
        <taxon>Stephanodiscaceae</taxon>
        <taxon>Stephanodiscus</taxon>
    </lineage>
</organism>
<evidence type="ECO:0000313" key="3">
    <source>
        <dbReference type="EMBL" id="KAL3782005.1"/>
    </source>
</evidence>
<comment type="caution">
    <text evidence="3">The sequence shown here is derived from an EMBL/GenBank/DDBJ whole genome shotgun (WGS) entry which is preliminary data.</text>
</comment>
<dbReference type="SUPFAM" id="SSF51695">
    <property type="entry name" value="PLC-like phosphodiesterases"/>
    <property type="match status" value="1"/>
</dbReference>
<keyword evidence="2" id="KW-0812">Transmembrane</keyword>
<proteinExistence type="predicted"/>
<accession>A0ABD3P1I4</accession>
<dbReference type="InterPro" id="IPR051057">
    <property type="entry name" value="PI-PLC_domain"/>
</dbReference>
<dbReference type="PANTHER" id="PTHR13593">
    <property type="match status" value="1"/>
</dbReference>
<dbReference type="Proteomes" id="UP001530315">
    <property type="component" value="Unassembled WGS sequence"/>
</dbReference>
<evidence type="ECO:0000256" key="1">
    <source>
        <dbReference type="SAM" id="MobiDB-lite"/>
    </source>
</evidence>
<dbReference type="EMBL" id="JALLAZ020001038">
    <property type="protein sequence ID" value="KAL3782005.1"/>
    <property type="molecule type" value="Genomic_DNA"/>
</dbReference>
<sequence>MSSYSKKRSNGGNSRNDDIPQSQQSECDGLKMETTTQPRENCCTWKVAAVFLIIVAASLVLAWVVLPAEDIVAKYIPDFEEPANPYKGPEAGTPGENSGGGSDSDGQTPDDGEDDLIGTVVPSFMQCPEGELCCNGSVDNCKLRVDEMMFGLVHNAMASEEKGFIVGYNHRLGLVKALMAGYRGLNLDVCNCDGILQFCHEICDLGERVPNEIFTNTVQFLKDYPSEVVVLLFQASTEKTPIVWNDLDGEMIKVDGFSDMIYVHTYGDTWPTMGDLVQQNKRIIIFYMNGGDCTNDECPSGFHYFYNYAAETQFESASLDDLQNYAYSCEITRGPADDAPIPASFFAVNNFVTPPDVEASKIANSKESLDSRLTECANLNNMRPNFVYIDFWSEGETAKWIQYANQQKAQQSGQ</sequence>
<dbReference type="Gene3D" id="3.20.20.190">
    <property type="entry name" value="Phosphatidylinositol (PI) phosphodiesterase"/>
    <property type="match status" value="1"/>
</dbReference>
<gene>
    <name evidence="3" type="ORF">ACHAW5_004524</name>
</gene>
<keyword evidence="4" id="KW-1185">Reference proteome</keyword>
<dbReference type="PANTHER" id="PTHR13593:SF140">
    <property type="entry name" value="PLC-LIKE PHOSPHODIESTERASE"/>
    <property type="match status" value="1"/>
</dbReference>
<evidence type="ECO:0000256" key="2">
    <source>
        <dbReference type="SAM" id="Phobius"/>
    </source>
</evidence>